<dbReference type="Pfam" id="PF00011">
    <property type="entry name" value="HSP20"/>
    <property type="match status" value="1"/>
</dbReference>
<name>A0A6A5SLD2_9PLEO</name>
<dbReference type="SUPFAM" id="SSF49764">
    <property type="entry name" value="HSP20-like chaperones"/>
    <property type="match status" value="1"/>
</dbReference>
<dbReference type="PANTHER" id="PTHR11527">
    <property type="entry name" value="HEAT-SHOCK PROTEIN 20 FAMILY MEMBER"/>
    <property type="match status" value="1"/>
</dbReference>
<accession>A0A6A5SLD2</accession>
<dbReference type="Proteomes" id="UP000800038">
    <property type="component" value="Unassembled WGS sequence"/>
</dbReference>
<dbReference type="Gene3D" id="2.60.40.790">
    <property type="match status" value="1"/>
</dbReference>
<evidence type="ECO:0000256" key="4">
    <source>
        <dbReference type="SAM" id="Coils"/>
    </source>
</evidence>
<sequence>MAFVITPRLAPVYQTPQCNPFGSCAPALRPTYGYHVSRPQYQPRRPQNSFFSQVNELLSEIDREAQRQAQLEALREAQLEALREAQLEAQRLANLDTHLEAQREARRQLQRKRALRAEFDVSQNNQGWQVDGDMQGFEQDNISIDVIDEHTLKISGNTQWHSDKAQAEAKTSLAIEQPTAKPEAETATTTRVATSDSDTASHKSYQPTVEDDFEDLGADTSSLTSASSGTSTSAESAESKGKGKAVEEPTATETAVASQPQPEVPDQQQQEQPQGEERVHGSFERSFRFPERIDTANVSASFKGGALKITVPRAQVPRTRRIAIL</sequence>
<protein>
    <submittedName>
        <fullName evidence="7">HSP20-like chaperone</fullName>
    </submittedName>
</protein>
<evidence type="ECO:0000313" key="7">
    <source>
        <dbReference type="EMBL" id="KAF1940632.1"/>
    </source>
</evidence>
<evidence type="ECO:0000256" key="1">
    <source>
        <dbReference type="ARBA" id="ARBA00023016"/>
    </source>
</evidence>
<feature type="compositionally biased region" description="Low complexity" evidence="5">
    <location>
        <begin position="259"/>
        <end position="273"/>
    </location>
</feature>
<feature type="compositionally biased region" description="Low complexity" evidence="5">
    <location>
        <begin position="178"/>
        <end position="198"/>
    </location>
</feature>
<proteinExistence type="inferred from homology"/>
<evidence type="ECO:0000256" key="2">
    <source>
        <dbReference type="PROSITE-ProRule" id="PRU00285"/>
    </source>
</evidence>
<feature type="coiled-coil region" evidence="4">
    <location>
        <begin position="54"/>
        <end position="118"/>
    </location>
</feature>
<reference evidence="7" key="1">
    <citation type="journal article" date="2020" name="Stud. Mycol.">
        <title>101 Dothideomycetes genomes: a test case for predicting lifestyles and emergence of pathogens.</title>
        <authorList>
            <person name="Haridas S."/>
            <person name="Albert R."/>
            <person name="Binder M."/>
            <person name="Bloem J."/>
            <person name="Labutti K."/>
            <person name="Salamov A."/>
            <person name="Andreopoulos B."/>
            <person name="Baker S."/>
            <person name="Barry K."/>
            <person name="Bills G."/>
            <person name="Bluhm B."/>
            <person name="Cannon C."/>
            <person name="Castanera R."/>
            <person name="Culley D."/>
            <person name="Daum C."/>
            <person name="Ezra D."/>
            <person name="Gonzalez J."/>
            <person name="Henrissat B."/>
            <person name="Kuo A."/>
            <person name="Liang C."/>
            <person name="Lipzen A."/>
            <person name="Lutzoni F."/>
            <person name="Magnuson J."/>
            <person name="Mondo S."/>
            <person name="Nolan M."/>
            <person name="Ohm R."/>
            <person name="Pangilinan J."/>
            <person name="Park H.-J."/>
            <person name="Ramirez L."/>
            <person name="Alfaro M."/>
            <person name="Sun H."/>
            <person name="Tritt A."/>
            <person name="Yoshinaga Y."/>
            <person name="Zwiers L.-H."/>
            <person name="Turgeon B."/>
            <person name="Goodwin S."/>
            <person name="Spatafora J."/>
            <person name="Crous P."/>
            <person name="Grigoriev I."/>
        </authorList>
    </citation>
    <scope>NUCLEOTIDE SEQUENCE</scope>
    <source>
        <strain evidence="7">CBS 161.51</strain>
    </source>
</reference>
<feature type="compositionally biased region" description="Basic and acidic residues" evidence="5">
    <location>
        <begin position="275"/>
        <end position="288"/>
    </location>
</feature>
<evidence type="ECO:0000256" key="3">
    <source>
        <dbReference type="RuleBase" id="RU003616"/>
    </source>
</evidence>
<keyword evidence="1" id="KW-0346">Stress response</keyword>
<feature type="domain" description="SHSP" evidence="6">
    <location>
        <begin position="110"/>
        <end position="325"/>
    </location>
</feature>
<evidence type="ECO:0000259" key="6">
    <source>
        <dbReference type="PROSITE" id="PS01031"/>
    </source>
</evidence>
<evidence type="ECO:0000313" key="8">
    <source>
        <dbReference type="Proteomes" id="UP000800038"/>
    </source>
</evidence>
<dbReference type="PROSITE" id="PS01031">
    <property type="entry name" value="SHSP"/>
    <property type="match status" value="1"/>
</dbReference>
<dbReference type="EMBL" id="ML976060">
    <property type="protein sequence ID" value="KAF1940632.1"/>
    <property type="molecule type" value="Genomic_DNA"/>
</dbReference>
<dbReference type="CDD" id="cd06464">
    <property type="entry name" value="ACD_sHsps-like"/>
    <property type="match status" value="1"/>
</dbReference>
<dbReference type="OrthoDB" id="1431247at2759"/>
<feature type="compositionally biased region" description="Basic and acidic residues" evidence="5">
    <location>
        <begin position="237"/>
        <end position="247"/>
    </location>
</feature>
<evidence type="ECO:0000256" key="5">
    <source>
        <dbReference type="SAM" id="MobiDB-lite"/>
    </source>
</evidence>
<organism evidence="7 8">
    <name type="scientific">Clathrospora elynae</name>
    <dbReference type="NCBI Taxonomy" id="706981"/>
    <lineage>
        <taxon>Eukaryota</taxon>
        <taxon>Fungi</taxon>
        <taxon>Dikarya</taxon>
        <taxon>Ascomycota</taxon>
        <taxon>Pezizomycotina</taxon>
        <taxon>Dothideomycetes</taxon>
        <taxon>Pleosporomycetidae</taxon>
        <taxon>Pleosporales</taxon>
        <taxon>Diademaceae</taxon>
        <taxon>Clathrospora</taxon>
    </lineage>
</organism>
<dbReference type="AlphaFoldDB" id="A0A6A5SLD2"/>
<keyword evidence="8" id="KW-1185">Reference proteome</keyword>
<keyword evidence="4" id="KW-0175">Coiled coil</keyword>
<feature type="region of interest" description="Disordered" evidence="5">
    <location>
        <begin position="163"/>
        <end position="288"/>
    </location>
</feature>
<gene>
    <name evidence="7" type="ORF">EJ02DRAFT_227245</name>
</gene>
<feature type="compositionally biased region" description="Low complexity" evidence="5">
    <location>
        <begin position="218"/>
        <end position="236"/>
    </location>
</feature>
<dbReference type="InterPro" id="IPR031107">
    <property type="entry name" value="Small_HSP"/>
</dbReference>
<dbReference type="InterPro" id="IPR008978">
    <property type="entry name" value="HSP20-like_chaperone"/>
</dbReference>
<comment type="similarity">
    <text evidence="2 3">Belongs to the small heat shock protein (HSP20) family.</text>
</comment>
<dbReference type="InterPro" id="IPR002068">
    <property type="entry name" value="A-crystallin/Hsp20_dom"/>
</dbReference>